<dbReference type="Pfam" id="PF01894">
    <property type="entry name" value="YjbQ"/>
    <property type="match status" value="1"/>
</dbReference>
<dbReference type="InterPro" id="IPR001602">
    <property type="entry name" value="UPF0047_YjbQ-like"/>
</dbReference>
<dbReference type="Proteomes" id="UP000509658">
    <property type="component" value="Chromosome"/>
</dbReference>
<sequence length="133" mass="14681">MTHQTISITTPAHQSMVEITREVNANISKLGVDDGVVHLFVEHTTCGLFINENADPDVVGDLLRRFEKLVPWHDPADRHAEGNTAAHLRSIMTGCSLTIPVAQGRLLLGTWQGIYLAEFDGPRTRRAVISTLK</sequence>
<gene>
    <name evidence="2" type="ORF">HUE57_14900</name>
</gene>
<evidence type="ECO:0000256" key="1">
    <source>
        <dbReference type="ARBA" id="ARBA00005534"/>
    </source>
</evidence>
<protein>
    <submittedName>
        <fullName evidence="2">YjbQ family protein</fullName>
    </submittedName>
</protein>
<dbReference type="InterPro" id="IPR035917">
    <property type="entry name" value="YjbQ-like_sf"/>
</dbReference>
<dbReference type="PIRSF" id="PIRSF004681">
    <property type="entry name" value="UCP004681"/>
    <property type="match status" value="1"/>
</dbReference>
<dbReference type="SUPFAM" id="SSF111038">
    <property type="entry name" value="YjbQ-like"/>
    <property type="match status" value="1"/>
</dbReference>
<dbReference type="AlphaFoldDB" id="A0A6N0HYT0"/>
<name>A0A6N0HYT0_9GAMM</name>
<dbReference type="Gene3D" id="2.60.120.460">
    <property type="entry name" value="YjbQ-like"/>
    <property type="match status" value="1"/>
</dbReference>
<dbReference type="PROSITE" id="PS01314">
    <property type="entry name" value="UPF0047"/>
    <property type="match status" value="1"/>
</dbReference>
<comment type="similarity">
    <text evidence="1">Belongs to the UPF0047 family.</text>
</comment>
<evidence type="ECO:0000313" key="3">
    <source>
        <dbReference type="Proteomes" id="UP000509658"/>
    </source>
</evidence>
<proteinExistence type="inferred from homology"/>
<keyword evidence="3" id="KW-1185">Reference proteome</keyword>
<organism evidence="2 3">
    <name type="scientific">Candidatus Reidiella endopervernicosa</name>
    <dbReference type="NCBI Taxonomy" id="2738883"/>
    <lineage>
        <taxon>Bacteria</taxon>
        <taxon>Pseudomonadati</taxon>
        <taxon>Pseudomonadota</taxon>
        <taxon>Gammaproteobacteria</taxon>
        <taxon>Candidatus Reidiella</taxon>
    </lineage>
</organism>
<reference evidence="2 3" key="1">
    <citation type="submission" date="2020-05" db="EMBL/GenBank/DDBJ databases">
        <title>Horizontal transmission and recombination maintain forever young bacterial symbiont genomes.</title>
        <authorList>
            <person name="Russell S.L."/>
            <person name="Pepper-Tunick E."/>
            <person name="Svedberg J."/>
            <person name="Byrne A."/>
            <person name="Ruelas Castillo J."/>
            <person name="Vollmers C."/>
            <person name="Beinart R.A."/>
            <person name="Corbett-Detig R."/>
        </authorList>
    </citation>
    <scope>NUCLEOTIDE SEQUENCE [LARGE SCALE GENOMIC DNA]</scope>
    <source>
        <strain evidence="2">Santa_Monica_outfall</strain>
    </source>
</reference>
<evidence type="ECO:0000313" key="2">
    <source>
        <dbReference type="EMBL" id="QKQ27427.1"/>
    </source>
</evidence>
<accession>A0A6N0HYT0</accession>
<dbReference type="EMBL" id="CP054491">
    <property type="protein sequence ID" value="QKQ27427.1"/>
    <property type="molecule type" value="Genomic_DNA"/>
</dbReference>
<dbReference type="RefSeq" id="WP_174673464.1">
    <property type="nucleotide sequence ID" value="NZ_CP054491.1"/>
</dbReference>
<dbReference type="NCBIfam" id="TIGR00149">
    <property type="entry name" value="TIGR00149_YjbQ"/>
    <property type="match status" value="1"/>
</dbReference>
<dbReference type="KEGG" id="rev:HUE57_14900"/>
<dbReference type="PANTHER" id="PTHR30615">
    <property type="entry name" value="UNCHARACTERIZED PROTEIN YJBQ-RELATED"/>
    <property type="match status" value="1"/>
</dbReference>
<dbReference type="PANTHER" id="PTHR30615:SF8">
    <property type="entry name" value="UPF0047 PROTEIN C4A8.02C"/>
    <property type="match status" value="1"/>
</dbReference>